<evidence type="ECO:0000313" key="5">
    <source>
        <dbReference type="Proteomes" id="UP000034207"/>
    </source>
</evidence>
<dbReference type="Pfam" id="PF26514">
    <property type="entry name" value="DUF8173"/>
    <property type="match status" value="1"/>
</dbReference>
<protein>
    <recommendedName>
        <fullName evidence="3">DUF8173 domain-containing protein</fullName>
    </recommendedName>
</protein>
<dbReference type="AlphaFoldDB" id="A0A0G0LPC7"/>
<organism evidence="4 5">
    <name type="scientific">candidate division CPR2 bacterium GW2011_GWC2_39_10</name>
    <dbReference type="NCBI Taxonomy" id="1618345"/>
    <lineage>
        <taxon>Bacteria</taxon>
        <taxon>Bacteria division CPR2</taxon>
    </lineage>
</organism>
<feature type="transmembrane region" description="Helical" evidence="1">
    <location>
        <begin position="222"/>
        <end position="243"/>
    </location>
</feature>
<dbReference type="Proteomes" id="UP000034207">
    <property type="component" value="Unassembled WGS sequence"/>
</dbReference>
<evidence type="ECO:0000259" key="3">
    <source>
        <dbReference type="Pfam" id="PF26514"/>
    </source>
</evidence>
<dbReference type="EMBL" id="LBVV01000016">
    <property type="protein sequence ID" value="KKQ93733.1"/>
    <property type="molecule type" value="Genomic_DNA"/>
</dbReference>
<reference evidence="4 5" key="1">
    <citation type="journal article" date="2015" name="Nature">
        <title>rRNA introns, odd ribosomes, and small enigmatic genomes across a large radiation of phyla.</title>
        <authorList>
            <person name="Brown C.T."/>
            <person name="Hug L.A."/>
            <person name="Thomas B.C."/>
            <person name="Sharon I."/>
            <person name="Castelle C.J."/>
            <person name="Singh A."/>
            <person name="Wilkins M.J."/>
            <person name="Williams K.H."/>
            <person name="Banfield J.F."/>
        </authorList>
    </citation>
    <scope>NUCLEOTIDE SEQUENCE [LARGE SCALE GENOMIC DNA]</scope>
</reference>
<feature type="signal peptide" evidence="2">
    <location>
        <begin position="1"/>
        <end position="24"/>
    </location>
</feature>
<feature type="transmembrane region" description="Helical" evidence="1">
    <location>
        <begin position="328"/>
        <end position="344"/>
    </location>
</feature>
<feature type="transmembrane region" description="Helical" evidence="1">
    <location>
        <begin position="350"/>
        <end position="367"/>
    </location>
</feature>
<evidence type="ECO:0000313" key="4">
    <source>
        <dbReference type="EMBL" id="KKQ93733.1"/>
    </source>
</evidence>
<keyword evidence="1" id="KW-0472">Membrane</keyword>
<comment type="caution">
    <text evidence="4">The sequence shown here is derived from an EMBL/GenBank/DDBJ whole genome shotgun (WGS) entry which is preliminary data.</text>
</comment>
<feature type="transmembrane region" description="Helical" evidence="1">
    <location>
        <begin position="263"/>
        <end position="288"/>
    </location>
</feature>
<feature type="transmembrane region" description="Helical" evidence="1">
    <location>
        <begin position="294"/>
        <end position="316"/>
    </location>
</feature>
<dbReference type="InterPro" id="IPR058486">
    <property type="entry name" value="DUF8173"/>
</dbReference>
<proteinExistence type="predicted"/>
<sequence>MFRFKKTIVIITALFLMLPLFVFAASYKVSQKNVSVAENETVSGNLYVASGETYIKGIVKGDVVAATGKLSIDGTVSGDVIAVSGQIDSSGNVNGDLRVAGGQVRISGKVDGDLLVAGGDVSLLSGGYVRGDVIVAGGNINLDGKVAGGVRATTGNMFIRGWVDGSVIVNSGVVTVTQGAVINGNLNIKSTRNADIDQGAQIKGTVMQHIVRPKEVSPGAKIAAIIYGFFAYLVLGLFIYWLFSKPFKQVSETISEEPGKAFLYGLAAFFLVPVVIIFLFITLIGIPIAVLLLLIYVTTVVLSKLFVALAAGKYLFKRFGSSKKVSDYAAIALGLLVYVVLANIPVISWIINFGVWFLGLGSIFLSLRKAHQP</sequence>
<feature type="chain" id="PRO_5002533348" description="DUF8173 domain-containing protein" evidence="2">
    <location>
        <begin position="25"/>
        <end position="373"/>
    </location>
</feature>
<keyword evidence="1" id="KW-1133">Transmembrane helix</keyword>
<feature type="domain" description="DUF8173" evidence="3">
    <location>
        <begin position="213"/>
        <end position="366"/>
    </location>
</feature>
<gene>
    <name evidence="4" type="ORF">UT18_C0016G0029</name>
</gene>
<dbReference type="STRING" id="1618345.UT18_C0016G0029"/>
<keyword evidence="2" id="KW-0732">Signal</keyword>
<name>A0A0G0LPC7_UNCC2</name>
<evidence type="ECO:0000256" key="1">
    <source>
        <dbReference type="SAM" id="Phobius"/>
    </source>
</evidence>
<keyword evidence="1" id="KW-0812">Transmembrane</keyword>
<accession>A0A0G0LPC7</accession>
<evidence type="ECO:0000256" key="2">
    <source>
        <dbReference type="SAM" id="SignalP"/>
    </source>
</evidence>